<evidence type="ECO:0000256" key="1">
    <source>
        <dbReference type="SAM" id="SignalP"/>
    </source>
</evidence>
<reference evidence="4" key="1">
    <citation type="journal article" date="2019" name="Int. J. Syst. Evol. Microbiol.">
        <title>The Global Catalogue of Microorganisms (GCM) 10K type strain sequencing project: providing services to taxonomists for standard genome sequencing and annotation.</title>
        <authorList>
            <consortium name="The Broad Institute Genomics Platform"/>
            <consortium name="The Broad Institute Genome Sequencing Center for Infectious Disease"/>
            <person name="Wu L."/>
            <person name="Ma J."/>
        </authorList>
    </citation>
    <scope>NUCLEOTIDE SEQUENCE [LARGE SCALE GENOMIC DNA]</scope>
    <source>
        <strain evidence="4">CGMCC 1.13718</strain>
    </source>
</reference>
<proteinExistence type="predicted"/>
<feature type="signal peptide" evidence="1">
    <location>
        <begin position="1"/>
        <end position="33"/>
    </location>
</feature>
<keyword evidence="1" id="KW-0732">Signal</keyword>
<feature type="chain" id="PRO_5045968001" evidence="1">
    <location>
        <begin position="34"/>
        <end position="236"/>
    </location>
</feature>
<evidence type="ECO:0000313" key="3">
    <source>
        <dbReference type="EMBL" id="MFC6635683.1"/>
    </source>
</evidence>
<evidence type="ECO:0000259" key="2">
    <source>
        <dbReference type="Pfam" id="PF06439"/>
    </source>
</evidence>
<dbReference type="PROSITE" id="PS51257">
    <property type="entry name" value="PROKAR_LIPOPROTEIN"/>
    <property type="match status" value="1"/>
</dbReference>
<keyword evidence="4" id="KW-1185">Reference proteome</keyword>
<dbReference type="Gene3D" id="2.60.120.560">
    <property type="entry name" value="Exo-inulinase, domain 1"/>
    <property type="match status" value="1"/>
</dbReference>
<name>A0ABW1YUW4_9GAMM</name>
<accession>A0ABW1YUW4</accession>
<gene>
    <name evidence="3" type="ORF">ACFQBM_20635</name>
</gene>
<sequence>MQVTGNKMAFGKLVAVGLALLCGVSACERSVQAETETAEQWRPLFDGETLNGWTGVNGSRIGDAWQVVDGNLVLTAGGAGDLVSAEKFADFELQLEWKISERGNSGIIYRVADEDAPVWMSGMEYQVLDNAAYPELEKPSHSAGALFDLYAPSEEAVRPAGEFNSTRIRVEDGRVEHWLNGRRIVSYQLWSEDWRARLADSKFSDYQQFARTERGHIALQDHGDKVWYRNIKIREL</sequence>
<organism evidence="3 4">
    <name type="scientific">Microbulbifer taiwanensis</name>
    <dbReference type="NCBI Taxonomy" id="986746"/>
    <lineage>
        <taxon>Bacteria</taxon>
        <taxon>Pseudomonadati</taxon>
        <taxon>Pseudomonadota</taxon>
        <taxon>Gammaproteobacteria</taxon>
        <taxon>Cellvibrionales</taxon>
        <taxon>Microbulbiferaceae</taxon>
        <taxon>Microbulbifer</taxon>
    </lineage>
</organism>
<protein>
    <submittedName>
        <fullName evidence="3">DUF1080 domain-containing protein</fullName>
    </submittedName>
</protein>
<comment type="caution">
    <text evidence="3">The sequence shown here is derived from an EMBL/GenBank/DDBJ whole genome shotgun (WGS) entry which is preliminary data.</text>
</comment>
<dbReference type="RefSeq" id="WP_226864996.1">
    <property type="nucleotide sequence ID" value="NZ_JACZFR010000030.1"/>
</dbReference>
<dbReference type="EMBL" id="JBHSVR010000001">
    <property type="protein sequence ID" value="MFC6635683.1"/>
    <property type="molecule type" value="Genomic_DNA"/>
</dbReference>
<dbReference type="InterPro" id="IPR010496">
    <property type="entry name" value="AL/BT2_dom"/>
</dbReference>
<evidence type="ECO:0000313" key="4">
    <source>
        <dbReference type="Proteomes" id="UP001596425"/>
    </source>
</evidence>
<feature type="domain" description="3-keto-alpha-glucoside-1,2-lyase/3-keto-2-hydroxy-glucal hydratase" evidence="2">
    <location>
        <begin position="40"/>
        <end position="234"/>
    </location>
</feature>
<dbReference type="Pfam" id="PF06439">
    <property type="entry name" value="3keto-disac_hyd"/>
    <property type="match status" value="1"/>
</dbReference>
<dbReference type="Proteomes" id="UP001596425">
    <property type="component" value="Unassembled WGS sequence"/>
</dbReference>